<evidence type="ECO:0000256" key="1">
    <source>
        <dbReference type="SAM" id="SignalP"/>
    </source>
</evidence>
<dbReference type="FunCoup" id="B4J3M0">
    <property type="interactions" value="24"/>
</dbReference>
<protein>
    <submittedName>
        <fullName evidence="3">GH15330</fullName>
    </submittedName>
</protein>
<dbReference type="InterPro" id="IPR036508">
    <property type="entry name" value="Chitin-bd_dom_sf"/>
</dbReference>
<proteinExistence type="predicted"/>
<keyword evidence="1" id="KW-0732">Signal</keyword>
<dbReference type="STRING" id="7222.B4J3M0"/>
<reference evidence="3 4" key="1">
    <citation type="journal article" date="2007" name="Nature">
        <title>Evolution of genes and genomes on the Drosophila phylogeny.</title>
        <authorList>
            <consortium name="Drosophila 12 Genomes Consortium"/>
            <person name="Clark A.G."/>
            <person name="Eisen M.B."/>
            <person name="Smith D.R."/>
            <person name="Bergman C.M."/>
            <person name="Oliver B."/>
            <person name="Markow T.A."/>
            <person name="Kaufman T.C."/>
            <person name="Kellis M."/>
            <person name="Gelbart W."/>
            <person name="Iyer V.N."/>
            <person name="Pollard D.A."/>
            <person name="Sackton T.B."/>
            <person name="Larracuente A.M."/>
            <person name="Singh N.D."/>
            <person name="Abad J.P."/>
            <person name="Abt D.N."/>
            <person name="Adryan B."/>
            <person name="Aguade M."/>
            <person name="Akashi H."/>
            <person name="Anderson W.W."/>
            <person name="Aquadro C.F."/>
            <person name="Ardell D.H."/>
            <person name="Arguello R."/>
            <person name="Artieri C.G."/>
            <person name="Barbash D.A."/>
            <person name="Barker D."/>
            <person name="Barsanti P."/>
            <person name="Batterham P."/>
            <person name="Batzoglou S."/>
            <person name="Begun D."/>
            <person name="Bhutkar A."/>
            <person name="Blanco E."/>
            <person name="Bosak S.A."/>
            <person name="Bradley R.K."/>
            <person name="Brand A.D."/>
            <person name="Brent M.R."/>
            <person name="Brooks A.N."/>
            <person name="Brown R.H."/>
            <person name="Butlin R.K."/>
            <person name="Caggese C."/>
            <person name="Calvi B.R."/>
            <person name="Bernardo de Carvalho A."/>
            <person name="Caspi A."/>
            <person name="Castrezana S."/>
            <person name="Celniker S.E."/>
            <person name="Chang J.L."/>
            <person name="Chapple C."/>
            <person name="Chatterji S."/>
            <person name="Chinwalla A."/>
            <person name="Civetta A."/>
            <person name="Clifton S.W."/>
            <person name="Comeron J.M."/>
            <person name="Costello J.C."/>
            <person name="Coyne J.A."/>
            <person name="Daub J."/>
            <person name="David R.G."/>
            <person name="Delcher A.L."/>
            <person name="Delehaunty K."/>
            <person name="Do C.B."/>
            <person name="Ebling H."/>
            <person name="Edwards K."/>
            <person name="Eickbush T."/>
            <person name="Evans J.D."/>
            <person name="Filipski A."/>
            <person name="Findeiss S."/>
            <person name="Freyhult E."/>
            <person name="Fulton L."/>
            <person name="Fulton R."/>
            <person name="Garcia A.C."/>
            <person name="Gardiner A."/>
            <person name="Garfield D.A."/>
            <person name="Garvin B.E."/>
            <person name="Gibson G."/>
            <person name="Gilbert D."/>
            <person name="Gnerre S."/>
            <person name="Godfrey J."/>
            <person name="Good R."/>
            <person name="Gotea V."/>
            <person name="Gravely B."/>
            <person name="Greenberg A.J."/>
            <person name="Griffiths-Jones S."/>
            <person name="Gross S."/>
            <person name="Guigo R."/>
            <person name="Gustafson E.A."/>
            <person name="Haerty W."/>
            <person name="Hahn M.W."/>
            <person name="Halligan D.L."/>
            <person name="Halpern A.L."/>
            <person name="Halter G.M."/>
            <person name="Han M.V."/>
            <person name="Heger A."/>
            <person name="Hillier L."/>
            <person name="Hinrichs A.S."/>
            <person name="Holmes I."/>
            <person name="Hoskins R.A."/>
            <person name="Hubisz M.J."/>
            <person name="Hultmark D."/>
            <person name="Huntley M.A."/>
            <person name="Jaffe D.B."/>
            <person name="Jagadeeshan S."/>
            <person name="Jeck W.R."/>
            <person name="Johnson J."/>
            <person name="Jones C.D."/>
            <person name="Jordan W.C."/>
            <person name="Karpen G.H."/>
            <person name="Kataoka E."/>
            <person name="Keightley P.D."/>
            <person name="Kheradpour P."/>
            <person name="Kirkness E.F."/>
            <person name="Koerich L.B."/>
            <person name="Kristiansen K."/>
            <person name="Kudrna D."/>
            <person name="Kulathinal R.J."/>
            <person name="Kumar S."/>
            <person name="Kwok R."/>
            <person name="Lander E."/>
            <person name="Langley C.H."/>
            <person name="Lapoint R."/>
            <person name="Lazzaro B.P."/>
            <person name="Lee S.J."/>
            <person name="Levesque L."/>
            <person name="Li R."/>
            <person name="Lin C.F."/>
            <person name="Lin M.F."/>
            <person name="Lindblad-Toh K."/>
            <person name="Llopart A."/>
            <person name="Long M."/>
            <person name="Low L."/>
            <person name="Lozovsky E."/>
            <person name="Lu J."/>
            <person name="Luo M."/>
            <person name="Machado C.A."/>
            <person name="Makalowski W."/>
            <person name="Marzo M."/>
            <person name="Matsuda M."/>
            <person name="Matzkin L."/>
            <person name="McAllister B."/>
            <person name="McBride C.S."/>
            <person name="McKernan B."/>
            <person name="McKernan K."/>
            <person name="Mendez-Lago M."/>
            <person name="Minx P."/>
            <person name="Mollenhauer M.U."/>
            <person name="Montooth K."/>
            <person name="Mount S.M."/>
            <person name="Mu X."/>
            <person name="Myers E."/>
            <person name="Negre B."/>
            <person name="Newfeld S."/>
            <person name="Nielsen R."/>
            <person name="Noor M.A."/>
            <person name="O'Grady P."/>
            <person name="Pachter L."/>
            <person name="Papaceit M."/>
            <person name="Parisi M.J."/>
            <person name="Parisi M."/>
            <person name="Parts L."/>
            <person name="Pedersen J.S."/>
            <person name="Pesole G."/>
            <person name="Phillippy A.M."/>
            <person name="Ponting C.P."/>
            <person name="Pop M."/>
            <person name="Porcelli D."/>
            <person name="Powell J.R."/>
            <person name="Prohaska S."/>
            <person name="Pruitt K."/>
            <person name="Puig M."/>
            <person name="Quesneville H."/>
            <person name="Ram K.R."/>
            <person name="Rand D."/>
            <person name="Rasmussen M.D."/>
            <person name="Reed L.K."/>
            <person name="Reenan R."/>
            <person name="Reily A."/>
            <person name="Remington K.A."/>
            <person name="Rieger T.T."/>
            <person name="Ritchie M.G."/>
            <person name="Robin C."/>
            <person name="Rogers Y.H."/>
            <person name="Rohde C."/>
            <person name="Rozas J."/>
            <person name="Rubenfield M.J."/>
            <person name="Ruiz A."/>
            <person name="Russo S."/>
            <person name="Salzberg S.L."/>
            <person name="Sanchez-Gracia A."/>
            <person name="Saranga D.J."/>
            <person name="Sato H."/>
            <person name="Schaeffer S.W."/>
            <person name="Schatz M.C."/>
            <person name="Schlenke T."/>
            <person name="Schwartz R."/>
            <person name="Segarra C."/>
            <person name="Singh R.S."/>
            <person name="Sirot L."/>
            <person name="Sirota M."/>
            <person name="Sisneros N.B."/>
            <person name="Smith C.D."/>
            <person name="Smith T.F."/>
            <person name="Spieth J."/>
            <person name="Stage D.E."/>
            <person name="Stark A."/>
            <person name="Stephan W."/>
            <person name="Strausberg R.L."/>
            <person name="Strempel S."/>
            <person name="Sturgill D."/>
            <person name="Sutton G."/>
            <person name="Sutton G.G."/>
            <person name="Tao W."/>
            <person name="Teichmann S."/>
            <person name="Tobari Y.N."/>
            <person name="Tomimura Y."/>
            <person name="Tsolas J.M."/>
            <person name="Valente V.L."/>
            <person name="Venter E."/>
            <person name="Venter J.C."/>
            <person name="Vicario S."/>
            <person name="Vieira F.G."/>
            <person name="Vilella A.J."/>
            <person name="Villasante A."/>
            <person name="Walenz B."/>
            <person name="Wang J."/>
            <person name="Wasserman M."/>
            <person name="Watts T."/>
            <person name="Wilson D."/>
            <person name="Wilson R.K."/>
            <person name="Wing R.A."/>
            <person name="Wolfner M.F."/>
            <person name="Wong A."/>
            <person name="Wong G.K."/>
            <person name="Wu C.I."/>
            <person name="Wu G."/>
            <person name="Yamamoto D."/>
            <person name="Yang H.P."/>
            <person name="Yang S.P."/>
            <person name="Yorke J.A."/>
            <person name="Yoshida K."/>
            <person name="Zdobnov E."/>
            <person name="Zhang P."/>
            <person name="Zhang Y."/>
            <person name="Zimin A.V."/>
            <person name="Baldwin J."/>
            <person name="Abdouelleil A."/>
            <person name="Abdulkadir J."/>
            <person name="Abebe A."/>
            <person name="Abera B."/>
            <person name="Abreu J."/>
            <person name="Acer S.C."/>
            <person name="Aftuck L."/>
            <person name="Alexander A."/>
            <person name="An P."/>
            <person name="Anderson E."/>
            <person name="Anderson S."/>
            <person name="Arachi H."/>
            <person name="Azer M."/>
            <person name="Bachantsang P."/>
            <person name="Barry A."/>
            <person name="Bayul T."/>
            <person name="Berlin A."/>
            <person name="Bessette D."/>
            <person name="Bloom T."/>
            <person name="Blye J."/>
            <person name="Boguslavskiy L."/>
            <person name="Bonnet C."/>
            <person name="Boukhgalter B."/>
            <person name="Bourzgui I."/>
            <person name="Brown A."/>
            <person name="Cahill P."/>
            <person name="Channer S."/>
            <person name="Cheshatsang Y."/>
            <person name="Chuda L."/>
            <person name="Citroen M."/>
            <person name="Collymore A."/>
            <person name="Cooke P."/>
            <person name="Costello M."/>
            <person name="D'Aco K."/>
            <person name="Daza R."/>
            <person name="De Haan G."/>
            <person name="DeGray S."/>
            <person name="DeMaso C."/>
            <person name="Dhargay N."/>
            <person name="Dooley K."/>
            <person name="Dooley E."/>
            <person name="Doricent M."/>
            <person name="Dorje P."/>
            <person name="Dorjee K."/>
            <person name="Dupes A."/>
            <person name="Elong R."/>
            <person name="Falk J."/>
            <person name="Farina A."/>
            <person name="Faro S."/>
            <person name="Ferguson D."/>
            <person name="Fisher S."/>
            <person name="Foley C.D."/>
            <person name="Franke A."/>
            <person name="Friedrich D."/>
            <person name="Gadbois L."/>
            <person name="Gearin G."/>
            <person name="Gearin C.R."/>
            <person name="Giannoukos G."/>
            <person name="Goode T."/>
            <person name="Graham J."/>
            <person name="Grandbois E."/>
            <person name="Grewal S."/>
            <person name="Gyaltsen K."/>
            <person name="Hafez N."/>
            <person name="Hagos B."/>
            <person name="Hall J."/>
            <person name="Henson C."/>
            <person name="Hollinger A."/>
            <person name="Honan T."/>
            <person name="Huard M.D."/>
            <person name="Hughes L."/>
            <person name="Hurhula B."/>
            <person name="Husby M.E."/>
            <person name="Kamat A."/>
            <person name="Kanga B."/>
            <person name="Kashin S."/>
            <person name="Khazanovich D."/>
            <person name="Kisner P."/>
            <person name="Lance K."/>
            <person name="Lara M."/>
            <person name="Lee W."/>
            <person name="Lennon N."/>
            <person name="Letendre F."/>
            <person name="LeVine R."/>
            <person name="Lipovsky A."/>
            <person name="Liu X."/>
            <person name="Liu J."/>
            <person name="Liu S."/>
            <person name="Lokyitsang T."/>
            <person name="Lokyitsang Y."/>
            <person name="Lubonja R."/>
            <person name="Lui A."/>
            <person name="MacDonald P."/>
            <person name="Magnisalis V."/>
            <person name="Maru K."/>
            <person name="Matthews C."/>
            <person name="McCusker W."/>
            <person name="McDonough S."/>
            <person name="Mehta T."/>
            <person name="Meldrim J."/>
            <person name="Meneus L."/>
            <person name="Mihai O."/>
            <person name="Mihalev A."/>
            <person name="Mihova T."/>
            <person name="Mittelman R."/>
            <person name="Mlenga V."/>
            <person name="Montmayeur A."/>
            <person name="Mulrain L."/>
            <person name="Navidi A."/>
            <person name="Naylor J."/>
            <person name="Negash T."/>
            <person name="Nguyen T."/>
            <person name="Nguyen N."/>
            <person name="Nicol R."/>
            <person name="Norbu C."/>
            <person name="Norbu N."/>
            <person name="Novod N."/>
            <person name="O'Neill B."/>
            <person name="Osman S."/>
            <person name="Markiewicz E."/>
            <person name="Oyono O.L."/>
            <person name="Patti C."/>
            <person name="Phunkhang P."/>
            <person name="Pierre F."/>
            <person name="Priest M."/>
            <person name="Raghuraman S."/>
            <person name="Rege F."/>
            <person name="Reyes R."/>
            <person name="Rise C."/>
            <person name="Rogov P."/>
            <person name="Ross K."/>
            <person name="Ryan E."/>
            <person name="Settipalli S."/>
            <person name="Shea T."/>
            <person name="Sherpa N."/>
            <person name="Shi L."/>
            <person name="Shih D."/>
            <person name="Sparrow T."/>
            <person name="Spaulding J."/>
            <person name="Stalker J."/>
            <person name="Stange-Thomann N."/>
            <person name="Stavropoulos S."/>
            <person name="Stone C."/>
            <person name="Strader C."/>
            <person name="Tesfaye S."/>
            <person name="Thomson T."/>
            <person name="Thoulutsang Y."/>
            <person name="Thoulutsang D."/>
            <person name="Topham K."/>
            <person name="Topping I."/>
            <person name="Tsamla T."/>
            <person name="Vassiliev H."/>
            <person name="Vo A."/>
            <person name="Wangchuk T."/>
            <person name="Wangdi T."/>
            <person name="Weiand M."/>
            <person name="Wilkinson J."/>
            <person name="Wilson A."/>
            <person name="Yadav S."/>
            <person name="Young G."/>
            <person name="Yu Q."/>
            <person name="Zembek L."/>
            <person name="Zhong D."/>
            <person name="Zimmer A."/>
            <person name="Zwirko Z."/>
            <person name="Jaffe D.B."/>
            <person name="Alvarez P."/>
            <person name="Brockman W."/>
            <person name="Butler J."/>
            <person name="Chin C."/>
            <person name="Gnerre S."/>
            <person name="Grabherr M."/>
            <person name="Kleber M."/>
            <person name="Mauceli E."/>
            <person name="MacCallum I."/>
        </authorList>
    </citation>
    <scope>NUCLEOTIDE SEQUENCE [LARGE SCALE GENOMIC DNA]</scope>
    <source>
        <strain evidence="4">Tucson 15287-2541.00</strain>
    </source>
</reference>
<dbReference type="PhylomeDB" id="B4J3M0"/>
<gene>
    <name evidence="3" type="primary">Dgri\GH15330</name>
    <name evidence="3" type="ORF">Dgri_GH15330</name>
</gene>
<dbReference type="HOGENOM" id="CLU_071692_0_0_1"/>
<feature type="signal peptide" evidence="1">
    <location>
        <begin position="1"/>
        <end position="20"/>
    </location>
</feature>
<dbReference type="SUPFAM" id="SSF57625">
    <property type="entry name" value="Invertebrate chitin-binding proteins"/>
    <property type="match status" value="1"/>
</dbReference>
<dbReference type="GO" id="GO:0005576">
    <property type="term" value="C:extracellular region"/>
    <property type="evidence" value="ECO:0007669"/>
    <property type="project" value="InterPro"/>
</dbReference>
<dbReference type="InParanoid" id="B4J3M0"/>
<dbReference type="OrthoDB" id="8179045at2759"/>
<evidence type="ECO:0000259" key="2">
    <source>
        <dbReference type="PROSITE" id="PS50940"/>
    </source>
</evidence>
<sequence>MLSLLLLLIGIGILGPGCQADCNVCSAITNIACLSETQFAFCENNVPLKQILSCPSGTYCTAGPQICHKNCALQSCNACGRCNEQRTFACLGVRTFALCLGTSNVSLITGHCLPNYVCNYQDPNICSSEIGFPATCPLANDELLTTKAPETLQDPNTYCKAIRQAGRFPYGNSLNTTCRYYIQCYASRFVWYGSLLRCPGETYYDPMLRTCTTNIPATCQLRIMDLQIENLRLL</sequence>
<evidence type="ECO:0000313" key="4">
    <source>
        <dbReference type="Proteomes" id="UP000001070"/>
    </source>
</evidence>
<dbReference type="InterPro" id="IPR002557">
    <property type="entry name" value="Chitin-bd_dom"/>
</dbReference>
<dbReference type="KEGG" id="dgr:6557077"/>
<feature type="chain" id="PRO_5002808272" evidence="1">
    <location>
        <begin position="21"/>
        <end position="234"/>
    </location>
</feature>
<keyword evidence="4" id="KW-1185">Reference proteome</keyword>
<dbReference type="PROSITE" id="PS50940">
    <property type="entry name" value="CHIT_BIND_II"/>
    <property type="match status" value="1"/>
</dbReference>
<dbReference type="EMBL" id="CH916366">
    <property type="protein sequence ID" value="EDV96222.1"/>
    <property type="molecule type" value="Genomic_DNA"/>
</dbReference>
<organism evidence="4">
    <name type="scientific">Drosophila grimshawi</name>
    <name type="common">Hawaiian fruit fly</name>
    <name type="synonym">Idiomyia grimshawi</name>
    <dbReference type="NCBI Taxonomy" id="7222"/>
    <lineage>
        <taxon>Eukaryota</taxon>
        <taxon>Metazoa</taxon>
        <taxon>Ecdysozoa</taxon>
        <taxon>Arthropoda</taxon>
        <taxon>Hexapoda</taxon>
        <taxon>Insecta</taxon>
        <taxon>Pterygota</taxon>
        <taxon>Neoptera</taxon>
        <taxon>Endopterygota</taxon>
        <taxon>Diptera</taxon>
        <taxon>Brachycera</taxon>
        <taxon>Muscomorpha</taxon>
        <taxon>Ephydroidea</taxon>
        <taxon>Drosophilidae</taxon>
        <taxon>Drosophila</taxon>
        <taxon>Hawaiian Drosophila</taxon>
    </lineage>
</organism>
<evidence type="ECO:0000313" key="3">
    <source>
        <dbReference type="EMBL" id="EDV96222.1"/>
    </source>
</evidence>
<dbReference type="eggNOG" id="ENOG502TAWI">
    <property type="taxonomic scope" value="Eukaryota"/>
</dbReference>
<dbReference type="Proteomes" id="UP000001070">
    <property type="component" value="Unassembled WGS sequence"/>
</dbReference>
<dbReference type="AlphaFoldDB" id="B4J3M0"/>
<feature type="domain" description="Chitin-binding type-2" evidence="2">
    <location>
        <begin position="156"/>
        <end position="221"/>
    </location>
</feature>
<accession>B4J3M0</accession>
<dbReference type="GO" id="GO:0008061">
    <property type="term" value="F:chitin binding"/>
    <property type="evidence" value="ECO:0007669"/>
    <property type="project" value="InterPro"/>
</dbReference>
<dbReference type="OMA" id="PGSTYFQ"/>
<name>B4J3M0_DROGR</name>